<accession>A0A4C1WNL6</accession>
<feature type="compositionally biased region" description="Basic and acidic residues" evidence="1">
    <location>
        <begin position="44"/>
        <end position="55"/>
    </location>
</feature>
<evidence type="ECO:0000256" key="1">
    <source>
        <dbReference type="SAM" id="MobiDB-lite"/>
    </source>
</evidence>
<proteinExistence type="predicted"/>
<name>A0A4C1WNL6_EUMVA</name>
<gene>
    <name evidence="2" type="ORF">EVAR_96266_1</name>
</gene>
<reference evidence="2 3" key="1">
    <citation type="journal article" date="2019" name="Commun. Biol.">
        <title>The bagworm genome reveals a unique fibroin gene that provides high tensile strength.</title>
        <authorList>
            <person name="Kono N."/>
            <person name="Nakamura H."/>
            <person name="Ohtoshi R."/>
            <person name="Tomita M."/>
            <person name="Numata K."/>
            <person name="Arakawa K."/>
        </authorList>
    </citation>
    <scope>NUCLEOTIDE SEQUENCE [LARGE SCALE GENOMIC DNA]</scope>
</reference>
<feature type="compositionally biased region" description="Low complexity" evidence="1">
    <location>
        <begin position="58"/>
        <end position="71"/>
    </location>
</feature>
<sequence>MLSIGMAIWSEEVTDVARAQKVSDGTNIKLFARTQLSQIFDSIKPTHEPRSRSETRLISSDIRSDPISSPRTRGGFRKSRIGTRSKPNTDALKRPPSTFAVDAVETRRELVPMGSLRTAAGVESGVRVTRGATPRRLTVPYLRLFNGIPAIVMRQLNNSTIGRHLLLDLFEFCVVIAS</sequence>
<comment type="caution">
    <text evidence="2">The sequence shown here is derived from an EMBL/GenBank/DDBJ whole genome shotgun (WGS) entry which is preliminary data.</text>
</comment>
<dbReference type="AlphaFoldDB" id="A0A4C1WNL6"/>
<feature type="compositionally biased region" description="Basic residues" evidence="1">
    <location>
        <begin position="74"/>
        <end position="83"/>
    </location>
</feature>
<feature type="region of interest" description="Disordered" evidence="1">
    <location>
        <begin position="44"/>
        <end position="96"/>
    </location>
</feature>
<dbReference type="Proteomes" id="UP000299102">
    <property type="component" value="Unassembled WGS sequence"/>
</dbReference>
<keyword evidence="3" id="KW-1185">Reference proteome</keyword>
<evidence type="ECO:0000313" key="3">
    <source>
        <dbReference type="Proteomes" id="UP000299102"/>
    </source>
</evidence>
<evidence type="ECO:0000313" key="2">
    <source>
        <dbReference type="EMBL" id="GBP51715.1"/>
    </source>
</evidence>
<dbReference type="EMBL" id="BGZK01000587">
    <property type="protein sequence ID" value="GBP51715.1"/>
    <property type="molecule type" value="Genomic_DNA"/>
</dbReference>
<protein>
    <submittedName>
        <fullName evidence="2">Uncharacterized protein</fullName>
    </submittedName>
</protein>
<organism evidence="2 3">
    <name type="scientific">Eumeta variegata</name>
    <name type="common">Bagworm moth</name>
    <name type="synonym">Eumeta japonica</name>
    <dbReference type="NCBI Taxonomy" id="151549"/>
    <lineage>
        <taxon>Eukaryota</taxon>
        <taxon>Metazoa</taxon>
        <taxon>Ecdysozoa</taxon>
        <taxon>Arthropoda</taxon>
        <taxon>Hexapoda</taxon>
        <taxon>Insecta</taxon>
        <taxon>Pterygota</taxon>
        <taxon>Neoptera</taxon>
        <taxon>Endopterygota</taxon>
        <taxon>Lepidoptera</taxon>
        <taxon>Glossata</taxon>
        <taxon>Ditrysia</taxon>
        <taxon>Tineoidea</taxon>
        <taxon>Psychidae</taxon>
        <taxon>Oiketicinae</taxon>
        <taxon>Eumeta</taxon>
    </lineage>
</organism>